<name>A0AAF1KDB4_9HYPH</name>
<dbReference type="Pfam" id="PF16242">
    <property type="entry name" value="Pyrid_ox_like"/>
    <property type="match status" value="1"/>
</dbReference>
<dbReference type="Proteomes" id="UP000249499">
    <property type="component" value="Chromosome"/>
</dbReference>
<evidence type="ECO:0000313" key="3">
    <source>
        <dbReference type="Proteomes" id="UP000249499"/>
    </source>
</evidence>
<feature type="domain" description="General stress protein FMN-binding split barrel" evidence="1">
    <location>
        <begin position="7"/>
        <end position="151"/>
    </location>
</feature>
<dbReference type="Gene3D" id="2.30.110.10">
    <property type="entry name" value="Electron Transport, Fmn-binding Protein, Chain A"/>
    <property type="match status" value="1"/>
</dbReference>
<dbReference type="InterPro" id="IPR038725">
    <property type="entry name" value="YdaG_split_barrel_FMN-bd"/>
</dbReference>
<sequence length="160" mass="18105">MTQENEKVTRTWELMEKIVFCMLSTRVGEDIRSRPMAAHFEPIENAIYFLTDVASHKDEEIERRHNVGLSFADTKGQKYVSVTADAEVSNDRERIRALFSTPAKAWWDSAEDPSIRVLKVTPKYAEYWDSPGTVVSYVKMIAAALSSAKPDMGENAKVSL</sequence>
<dbReference type="PANTHER" id="PTHR34818:SF1">
    <property type="entry name" value="PROTEIN BLI-3"/>
    <property type="match status" value="1"/>
</dbReference>
<reference evidence="3" key="2">
    <citation type="journal article" date="2023" name="MicrobiologyOpen">
        <title>Genomics of the tumorigenes clade of the family Rhizobiaceae and description of Rhizobium rhododendri sp. nov.</title>
        <authorList>
            <person name="Kuzmanovic N."/>
            <person name="diCenzo G.C."/>
            <person name="Bunk B."/>
            <person name="Sproeer C."/>
            <person name="Fruehling A."/>
            <person name="Neumann-Schaal M."/>
            <person name="Overmann J."/>
            <person name="Smalla K."/>
        </authorList>
    </citation>
    <scope>NUCLEOTIDE SEQUENCE [LARGE SCALE GENOMIC DNA]</scope>
    <source>
        <strain evidence="3">1078</strain>
    </source>
</reference>
<dbReference type="AlphaFoldDB" id="A0AAF1KDB4"/>
<dbReference type="InterPro" id="IPR012349">
    <property type="entry name" value="Split_barrel_FMN-bd"/>
</dbReference>
<evidence type="ECO:0000313" key="2">
    <source>
        <dbReference type="EMBL" id="WFR97172.1"/>
    </source>
</evidence>
<dbReference type="SUPFAM" id="SSF50475">
    <property type="entry name" value="FMN-binding split barrel"/>
    <property type="match status" value="1"/>
</dbReference>
<gene>
    <name evidence="2" type="ORF">PR017_08755</name>
</gene>
<keyword evidence="3" id="KW-1185">Reference proteome</keyword>
<dbReference type="InterPro" id="IPR052917">
    <property type="entry name" value="Stress-Dev_Protein"/>
</dbReference>
<accession>A0AAF1KDB4</accession>
<dbReference type="EMBL" id="CP117255">
    <property type="protein sequence ID" value="WFR97172.1"/>
    <property type="molecule type" value="Genomic_DNA"/>
</dbReference>
<dbReference type="KEGG" id="rtu:PR017_08755"/>
<proteinExistence type="predicted"/>
<evidence type="ECO:0000259" key="1">
    <source>
        <dbReference type="Pfam" id="PF16242"/>
    </source>
</evidence>
<organism evidence="2 3">
    <name type="scientific">Rhizobium tumorigenes</name>
    <dbReference type="NCBI Taxonomy" id="2041385"/>
    <lineage>
        <taxon>Bacteria</taxon>
        <taxon>Pseudomonadati</taxon>
        <taxon>Pseudomonadota</taxon>
        <taxon>Alphaproteobacteria</taxon>
        <taxon>Hyphomicrobiales</taxon>
        <taxon>Rhizobiaceae</taxon>
        <taxon>Rhizobium/Agrobacterium group</taxon>
        <taxon>Rhizobium</taxon>
    </lineage>
</organism>
<dbReference type="PANTHER" id="PTHR34818">
    <property type="entry name" value="PROTEIN BLI-3"/>
    <property type="match status" value="1"/>
</dbReference>
<protein>
    <submittedName>
        <fullName evidence="2">Pyridoxamine 5'-phosphate oxidase family protein</fullName>
    </submittedName>
</protein>
<reference evidence="2 3" key="1">
    <citation type="journal article" date="2018" name="Sci. Rep.">
        <title>Rhizobium tumorigenes sp. nov., a novel plant tumorigenic bacterium isolated from cane gall tumors on thornless blackberry.</title>
        <authorList>
            <person name="Kuzmanovi N."/>
            <person name="Smalla K."/>
            <person name="Gronow S."/>
            <person name="PuBawska J."/>
        </authorList>
    </citation>
    <scope>NUCLEOTIDE SEQUENCE [LARGE SCALE GENOMIC DNA]</scope>
    <source>
        <strain evidence="2 3">1078</strain>
    </source>
</reference>
<dbReference type="RefSeq" id="WP_111222933.1">
    <property type="nucleotide sequence ID" value="NZ_CP117255.1"/>
</dbReference>